<evidence type="ECO:0000256" key="2">
    <source>
        <dbReference type="SAM" id="SignalP"/>
    </source>
</evidence>
<evidence type="ECO:0008006" key="5">
    <source>
        <dbReference type="Google" id="ProtNLM"/>
    </source>
</evidence>
<keyword evidence="2" id="KW-0732">Signal</keyword>
<dbReference type="OrthoDB" id="597504at2"/>
<keyword evidence="4" id="KW-1185">Reference proteome</keyword>
<dbReference type="Proteomes" id="UP000076630">
    <property type="component" value="Unassembled WGS sequence"/>
</dbReference>
<evidence type="ECO:0000256" key="1">
    <source>
        <dbReference type="SAM" id="MobiDB-lite"/>
    </source>
</evidence>
<reference evidence="3 4" key="1">
    <citation type="submission" date="2016-01" db="EMBL/GenBank/DDBJ databases">
        <title>Whole genome sequencing of Myroides marinus L41.</title>
        <authorList>
            <person name="Hong K.W."/>
        </authorList>
    </citation>
    <scope>NUCLEOTIDE SEQUENCE [LARGE SCALE GENOMIC DNA]</scope>
    <source>
        <strain evidence="3 4">L41</strain>
    </source>
</reference>
<dbReference type="RefSeq" id="WP_038984807.1">
    <property type="nucleotide sequence ID" value="NZ_JWJO01000007.1"/>
</dbReference>
<dbReference type="EMBL" id="LQNU01000083">
    <property type="protein sequence ID" value="KZE75431.1"/>
    <property type="molecule type" value="Genomic_DNA"/>
</dbReference>
<gene>
    <name evidence="3" type="ORF">AV926_01475</name>
</gene>
<protein>
    <recommendedName>
        <fullName evidence="5">Outer membrane protein beta-barrel domain-containing protein</fullName>
    </recommendedName>
</protein>
<comment type="caution">
    <text evidence="3">The sequence shown here is derived from an EMBL/GenBank/DDBJ whole genome shotgun (WGS) entry which is preliminary data.</text>
</comment>
<name>A0A163VUT9_9FLAO</name>
<evidence type="ECO:0000313" key="3">
    <source>
        <dbReference type="EMBL" id="KZE75431.1"/>
    </source>
</evidence>
<dbReference type="Gene3D" id="2.40.160.170">
    <property type="match status" value="1"/>
</dbReference>
<sequence>MKHIALITLGFVLLCATASHAQQVEETEETILPQAKTVLSAEKVPVLEEENTVNTDTTTAEETKADKKKKKKKKATTLPRNSSTSYLLHVGGDEFVREDIAIHYSDYPFYEWTLSAGVSTMGLTMEVLTPISKSLKLRGGIDLFFYDSKYYDIGVDDPDGNLAKAFGYKPNLSIKGKNHMIHAHALVDYYPVPDGLFFFSGGLYFGQNKTDLSGYFIDHKGDRAKLLNPNTEWPDLDFQGNLLKMAEGDLKADVTLGNIIKPYLGIGIGRVVTSKRLGFSLELGMMYQGDYVLKQDGTKVVFDLSESGEYNEKAEKWLNRITWWPKVSFQVRYRLF</sequence>
<accession>A0A163VUT9</accession>
<feature type="chain" id="PRO_5007846863" description="Outer membrane protein beta-barrel domain-containing protein" evidence="2">
    <location>
        <begin position="22"/>
        <end position="336"/>
    </location>
</feature>
<organism evidence="3 4">
    <name type="scientific">Myroides marinus</name>
    <dbReference type="NCBI Taxonomy" id="703342"/>
    <lineage>
        <taxon>Bacteria</taxon>
        <taxon>Pseudomonadati</taxon>
        <taxon>Bacteroidota</taxon>
        <taxon>Flavobacteriia</taxon>
        <taxon>Flavobacteriales</taxon>
        <taxon>Flavobacteriaceae</taxon>
        <taxon>Myroides</taxon>
    </lineage>
</organism>
<feature type="signal peptide" evidence="2">
    <location>
        <begin position="1"/>
        <end position="21"/>
    </location>
</feature>
<dbReference type="AlphaFoldDB" id="A0A163VUT9"/>
<evidence type="ECO:0000313" key="4">
    <source>
        <dbReference type="Proteomes" id="UP000076630"/>
    </source>
</evidence>
<proteinExistence type="predicted"/>
<feature type="compositionally biased region" description="Basic residues" evidence="1">
    <location>
        <begin position="66"/>
        <end position="75"/>
    </location>
</feature>
<feature type="region of interest" description="Disordered" evidence="1">
    <location>
        <begin position="49"/>
        <end position="77"/>
    </location>
</feature>